<dbReference type="InterPro" id="IPR009923">
    <property type="entry name" value="Dodecin"/>
</dbReference>
<organism evidence="1 2">
    <name type="scientific">Occultella gossypii</name>
    <dbReference type="NCBI Taxonomy" id="2800820"/>
    <lineage>
        <taxon>Bacteria</taxon>
        <taxon>Bacillati</taxon>
        <taxon>Actinomycetota</taxon>
        <taxon>Actinomycetes</taxon>
        <taxon>Micrococcales</taxon>
        <taxon>Ruaniaceae</taxon>
        <taxon>Occultella</taxon>
    </lineage>
</organism>
<evidence type="ECO:0000313" key="2">
    <source>
        <dbReference type="Proteomes" id="UP000826651"/>
    </source>
</evidence>
<dbReference type="NCBIfam" id="NF043052">
    <property type="entry name" value="DodecBact"/>
    <property type="match status" value="1"/>
</dbReference>
<protein>
    <submittedName>
        <fullName evidence="1">Dodecin domain-containing protein</fullName>
    </submittedName>
</protein>
<accession>A0ABS7S472</accession>
<gene>
    <name evidence="1" type="ORF">KCQ71_01980</name>
</gene>
<dbReference type="Proteomes" id="UP000826651">
    <property type="component" value="Unassembled WGS sequence"/>
</dbReference>
<dbReference type="PANTHER" id="PTHR39324:SF1">
    <property type="entry name" value="CALCIUM DODECIN"/>
    <property type="match status" value="1"/>
</dbReference>
<proteinExistence type="predicted"/>
<reference evidence="1 2" key="1">
    <citation type="submission" date="2021-04" db="EMBL/GenBank/DDBJ databases">
        <title>Ruania sp. nov., isolated from sandy soil of mangrove forest.</title>
        <authorList>
            <person name="Ge X."/>
            <person name="Huang R."/>
            <person name="Liu W."/>
        </authorList>
    </citation>
    <scope>NUCLEOTIDE SEQUENCE [LARGE SCALE GENOMIC DNA]</scope>
    <source>
        <strain evidence="1 2">N2-46</strain>
    </source>
</reference>
<dbReference type="RefSeq" id="WP_223402276.1">
    <property type="nucleotide sequence ID" value="NZ_JAGSHT010000002.1"/>
</dbReference>
<name>A0ABS7S472_9MICO</name>
<dbReference type="EMBL" id="JAGSHT010000002">
    <property type="protein sequence ID" value="MBZ2194907.1"/>
    <property type="molecule type" value="Genomic_DNA"/>
</dbReference>
<dbReference type="SUPFAM" id="SSF89807">
    <property type="entry name" value="Dodecin-like"/>
    <property type="match status" value="1"/>
</dbReference>
<keyword evidence="2" id="KW-1185">Reference proteome</keyword>
<dbReference type="InterPro" id="IPR025543">
    <property type="entry name" value="Dodecin-like"/>
</dbReference>
<sequence>MANHTYGVSEIVGTSTDGIDAAISNGVAKAAQSVRNLDWFTVSEVRGHIEDNAVADWQVTMKLGFRIEE</sequence>
<dbReference type="InterPro" id="IPR036694">
    <property type="entry name" value="Dodecin-like_sf"/>
</dbReference>
<dbReference type="Pfam" id="PF07311">
    <property type="entry name" value="Dodecin"/>
    <property type="match status" value="1"/>
</dbReference>
<dbReference type="Gene3D" id="3.30.1660.10">
    <property type="entry name" value="Flavin-binding protein dodecin"/>
    <property type="match status" value="1"/>
</dbReference>
<comment type="caution">
    <text evidence="1">The sequence shown here is derived from an EMBL/GenBank/DDBJ whole genome shotgun (WGS) entry which is preliminary data.</text>
</comment>
<evidence type="ECO:0000313" key="1">
    <source>
        <dbReference type="EMBL" id="MBZ2194907.1"/>
    </source>
</evidence>
<dbReference type="PANTHER" id="PTHR39324">
    <property type="entry name" value="CALCIUM DODECIN"/>
    <property type="match status" value="1"/>
</dbReference>
<dbReference type="InterPro" id="IPR050049">
    <property type="entry name" value="Dodecin_bact"/>
</dbReference>